<name>A0AAV7X1Q0_PLEWA</name>
<evidence type="ECO:0000313" key="3">
    <source>
        <dbReference type="Proteomes" id="UP001066276"/>
    </source>
</evidence>
<accession>A0AAV7X1Q0</accession>
<dbReference type="EMBL" id="JANPWB010000001">
    <property type="protein sequence ID" value="KAJ1218920.1"/>
    <property type="molecule type" value="Genomic_DNA"/>
</dbReference>
<evidence type="ECO:0000256" key="1">
    <source>
        <dbReference type="SAM" id="MobiDB-lite"/>
    </source>
</evidence>
<dbReference type="AlphaFoldDB" id="A0AAV7X1Q0"/>
<protein>
    <submittedName>
        <fullName evidence="2">Uncharacterized protein</fullName>
    </submittedName>
</protein>
<feature type="region of interest" description="Disordered" evidence="1">
    <location>
        <begin position="148"/>
        <end position="181"/>
    </location>
</feature>
<organism evidence="2 3">
    <name type="scientific">Pleurodeles waltl</name>
    <name type="common">Iberian ribbed newt</name>
    <dbReference type="NCBI Taxonomy" id="8319"/>
    <lineage>
        <taxon>Eukaryota</taxon>
        <taxon>Metazoa</taxon>
        <taxon>Chordata</taxon>
        <taxon>Craniata</taxon>
        <taxon>Vertebrata</taxon>
        <taxon>Euteleostomi</taxon>
        <taxon>Amphibia</taxon>
        <taxon>Batrachia</taxon>
        <taxon>Caudata</taxon>
        <taxon>Salamandroidea</taxon>
        <taxon>Salamandridae</taxon>
        <taxon>Pleurodelinae</taxon>
        <taxon>Pleurodeles</taxon>
    </lineage>
</organism>
<gene>
    <name evidence="2" type="ORF">NDU88_006491</name>
</gene>
<proteinExistence type="predicted"/>
<evidence type="ECO:0000313" key="2">
    <source>
        <dbReference type="EMBL" id="KAJ1218920.1"/>
    </source>
</evidence>
<sequence>MRETPYLERRRCCWRPGWPGQVYAEDPALVRGEQNDTARSCVLFCCFSNPKNTLETSRCAADSSDGEGGVGERCCHPLVKESLLPAGVCGRGGFWCLRLLGASQALLLPVKQRTFRAARGGSASEPPDPVLCAARAASLSRISLSNEGCPLPPASSRRSQNRHWSLDRDSLPGTPKTVPMRGGREIEKGAWWGHCFTAHPSENPPVSTSPELIPAVEHSVSISTCIDRSGAHKDGHLMRG</sequence>
<keyword evidence="3" id="KW-1185">Reference proteome</keyword>
<dbReference type="Proteomes" id="UP001066276">
    <property type="component" value="Chromosome 1_1"/>
</dbReference>
<reference evidence="2" key="1">
    <citation type="journal article" date="2022" name="bioRxiv">
        <title>Sequencing and chromosome-scale assembly of the giantPleurodeles waltlgenome.</title>
        <authorList>
            <person name="Brown T."/>
            <person name="Elewa A."/>
            <person name="Iarovenko S."/>
            <person name="Subramanian E."/>
            <person name="Araus A.J."/>
            <person name="Petzold A."/>
            <person name="Susuki M."/>
            <person name="Suzuki K.-i.T."/>
            <person name="Hayashi T."/>
            <person name="Toyoda A."/>
            <person name="Oliveira C."/>
            <person name="Osipova E."/>
            <person name="Leigh N.D."/>
            <person name="Simon A."/>
            <person name="Yun M.H."/>
        </authorList>
    </citation>
    <scope>NUCLEOTIDE SEQUENCE</scope>
    <source>
        <strain evidence="2">20211129_DDA</strain>
        <tissue evidence="2">Liver</tissue>
    </source>
</reference>
<comment type="caution">
    <text evidence="2">The sequence shown here is derived from an EMBL/GenBank/DDBJ whole genome shotgun (WGS) entry which is preliminary data.</text>
</comment>